<dbReference type="InterPro" id="IPR001096">
    <property type="entry name" value="Peptidase_C13"/>
</dbReference>
<dbReference type="GO" id="GO:0006508">
    <property type="term" value="P:proteolysis"/>
    <property type="evidence" value="ECO:0007669"/>
    <property type="project" value="InterPro"/>
</dbReference>
<reference evidence="2 3" key="1">
    <citation type="submission" date="2019-12" db="EMBL/GenBank/DDBJ databases">
        <title>Novel species isolated from a subtropical stream in China.</title>
        <authorList>
            <person name="Lu H."/>
        </authorList>
    </citation>
    <scope>NUCLEOTIDE SEQUENCE [LARGE SCALE GENOMIC DNA]</scope>
    <source>
        <strain evidence="2 3">DS3</strain>
    </source>
</reference>
<keyword evidence="1" id="KW-0472">Membrane</keyword>
<dbReference type="AlphaFoldDB" id="A0A6N9HFV3"/>
<dbReference type="Pfam" id="PF01650">
    <property type="entry name" value="Peptidase_C13"/>
    <property type="match status" value="1"/>
</dbReference>
<dbReference type="EMBL" id="WWCJ01000006">
    <property type="protein sequence ID" value="MYN02320.1"/>
    <property type="molecule type" value="Genomic_DNA"/>
</dbReference>
<evidence type="ECO:0008006" key="4">
    <source>
        <dbReference type="Google" id="ProtNLM"/>
    </source>
</evidence>
<dbReference type="GO" id="GO:0008233">
    <property type="term" value="F:peptidase activity"/>
    <property type="evidence" value="ECO:0007669"/>
    <property type="project" value="InterPro"/>
</dbReference>
<feature type="transmembrane region" description="Helical" evidence="1">
    <location>
        <begin position="72"/>
        <end position="89"/>
    </location>
</feature>
<comment type="caution">
    <text evidence="2">The sequence shown here is derived from an EMBL/GenBank/DDBJ whole genome shotgun (WGS) entry which is preliminary data.</text>
</comment>
<protein>
    <recommendedName>
        <fullName evidence="4">Peptidase C13 family protein</fullName>
    </recommendedName>
</protein>
<proteinExistence type="predicted"/>
<keyword evidence="1" id="KW-1133">Transmembrane helix</keyword>
<keyword evidence="1" id="KW-0812">Transmembrane</keyword>
<evidence type="ECO:0000313" key="2">
    <source>
        <dbReference type="EMBL" id="MYN02320.1"/>
    </source>
</evidence>
<keyword evidence="3" id="KW-1185">Reference proteome</keyword>
<gene>
    <name evidence="2" type="ORF">GTP41_09435</name>
</gene>
<evidence type="ECO:0000256" key="1">
    <source>
        <dbReference type="SAM" id="Phobius"/>
    </source>
</evidence>
<evidence type="ECO:0000313" key="3">
    <source>
        <dbReference type="Proteomes" id="UP000448575"/>
    </source>
</evidence>
<accession>A0A6N9HFV3</accession>
<sequence>MLATLLLAQVFWLDLFLGLSFLGLLYSGSEQWAVRHLGPWGAWVLWAVPHGVAILAQLVLLARGGRGRRWPLALAGGMMAGVVALGVAARQPDFWYPEKNAQAAQADDDGAGQPARYLKLTDDLLEAQPVLLARQLAALAPQRPGRTDMYALTFAPYGDEVFRRESQMVAEVMAARFDTGGRSLQLVNHLDTANTLPWATAPNLRRAIQSVARTMDKEQDVLFLYLTSHGARDGQLAANFWPLELAELTPAKLRAWLDEAGIRHRVVAVSACYSGSWIAPLAGDATMVMTAADADHTSYGCGYKSELTFFGRAMFDEQLRRHTRSFEQAHAAAREVIRLREIEAGKDDGYSNPQLSTGPAIRAKLAAFQ</sequence>
<feature type="transmembrane region" description="Helical" evidence="1">
    <location>
        <begin position="42"/>
        <end position="60"/>
    </location>
</feature>
<dbReference type="Proteomes" id="UP000448575">
    <property type="component" value="Unassembled WGS sequence"/>
</dbReference>
<name>A0A6N9HFV3_9BURK</name>
<organism evidence="2 3">
    <name type="scientific">Pseudoduganella guangdongensis</name>
    <dbReference type="NCBI Taxonomy" id="2692179"/>
    <lineage>
        <taxon>Bacteria</taxon>
        <taxon>Pseudomonadati</taxon>
        <taxon>Pseudomonadota</taxon>
        <taxon>Betaproteobacteria</taxon>
        <taxon>Burkholderiales</taxon>
        <taxon>Oxalobacteraceae</taxon>
        <taxon>Telluria group</taxon>
        <taxon>Pseudoduganella</taxon>
    </lineage>
</organism>
<dbReference type="Gene3D" id="3.40.50.1460">
    <property type="match status" value="1"/>
</dbReference>